<dbReference type="AlphaFoldDB" id="A0A3L7JEV9"/>
<evidence type="ECO:0000313" key="2">
    <source>
        <dbReference type="Proteomes" id="UP000281094"/>
    </source>
</evidence>
<keyword evidence="1" id="KW-0238">DNA-binding</keyword>
<keyword evidence="2" id="KW-1185">Reference proteome</keyword>
<comment type="caution">
    <text evidence="1">The sequence shown here is derived from an EMBL/GenBank/DDBJ whole genome shotgun (WGS) entry which is preliminary data.</text>
</comment>
<name>A0A3L7JEV9_9HYPH</name>
<sequence length="60" mass="7153">MLPAIDVRRRYGVSHMTVYRWQKSDKLDFPDPIVIAGRKYWYVNDLIRWEQSPAARGMAQ</sequence>
<dbReference type="Proteomes" id="UP000281094">
    <property type="component" value="Unassembled WGS sequence"/>
</dbReference>
<protein>
    <submittedName>
        <fullName evidence="1">DNA-binding protein</fullName>
    </submittedName>
</protein>
<gene>
    <name evidence="1" type="ORF">D8780_01475</name>
</gene>
<dbReference type="GO" id="GO:0003677">
    <property type="term" value="F:DNA binding"/>
    <property type="evidence" value="ECO:0007669"/>
    <property type="project" value="UniProtKB-KW"/>
</dbReference>
<proteinExistence type="predicted"/>
<accession>A0A3L7JEV9</accession>
<dbReference type="EMBL" id="RCWN01000001">
    <property type="protein sequence ID" value="RLQ89317.1"/>
    <property type="molecule type" value="Genomic_DNA"/>
</dbReference>
<organism evidence="1 2">
    <name type="scientific">Notoacmeibacter ruber</name>
    <dbReference type="NCBI Taxonomy" id="2670375"/>
    <lineage>
        <taxon>Bacteria</taxon>
        <taxon>Pseudomonadati</taxon>
        <taxon>Pseudomonadota</taxon>
        <taxon>Alphaproteobacteria</taxon>
        <taxon>Hyphomicrobiales</taxon>
        <taxon>Notoacmeibacteraceae</taxon>
        <taxon>Notoacmeibacter</taxon>
    </lineage>
</organism>
<reference evidence="1 2" key="1">
    <citation type="submission" date="2018-10" db="EMBL/GenBank/DDBJ databases">
        <title>Notoacmeibacter sp. M2BS9Y-3-1, whole genome shotgun sequence.</title>
        <authorList>
            <person name="Tuo L."/>
        </authorList>
    </citation>
    <scope>NUCLEOTIDE SEQUENCE [LARGE SCALE GENOMIC DNA]</scope>
    <source>
        <strain evidence="1 2">M2BS9Y-3-1</strain>
    </source>
</reference>
<evidence type="ECO:0000313" key="1">
    <source>
        <dbReference type="EMBL" id="RLQ89317.1"/>
    </source>
</evidence>